<feature type="binding site" evidence="1">
    <location>
        <position position="353"/>
    </location>
    <ligand>
        <name>a divalent metal cation</name>
        <dbReference type="ChEBI" id="CHEBI:60240"/>
    </ligand>
</feature>
<dbReference type="EC" id="5.1.2.7" evidence="1"/>
<keyword evidence="1" id="KW-0413">Isomerase</keyword>
<sequence length="499" mass="55232">MGKFQPIIEALAAGNVTGISGGEVKVYAQSLEESGSTKLLMIKDNASHTKYIVAVGEGELYDALEGEVQDGGKLCPLTHANRLVLNKYFPYTAPRAFGTQIATIGLGDRLGIASPGHIRTVKGRDVRPILAQQSIRELNLTGRDYKQVVDAACYAAFQEGYKDGFGADGDHLKVEADIEMSIGLGFTMLTLDCSEKIDNSIEGSSAAEQEAKYNQLPESVRSHYEARYLNQAFPAAGTTISFDRETLIKNVLIYGAAIDFMEHVYNTYIVTAGREIDFEISIDETATPTAPESHFFVAKELYSRGMTIYSMAPRFCGEFQKGIDYIGDIAQFEKELVIHAGLADDFGYKLSIHSGSDKFSVFALIGQYTKGRFHVKTAGTNWLEAVRTLAKVNPSLYRKMHQYALDHFEEATAYYHVKAELDKIAPLSEVADADLHTYMDEENARQLIHITYGILLQAKDAQGNSLFKDEFFRTLSEQEEAYAQSLISHIGKHLDLLGK</sequence>
<dbReference type="Pfam" id="PF16257">
    <property type="entry name" value="UxaE"/>
    <property type="match status" value="1"/>
</dbReference>
<comment type="cofactor">
    <cofactor evidence="1">
        <name>a divalent metal cation</name>
        <dbReference type="ChEBI" id="CHEBI:60240"/>
    </cofactor>
</comment>
<reference evidence="2 3" key="1">
    <citation type="submission" date="2019-07" db="EMBL/GenBank/DDBJ databases">
        <authorList>
            <person name="Kim J."/>
        </authorList>
    </citation>
    <scope>NUCLEOTIDE SEQUENCE [LARGE SCALE GENOMIC DNA]</scope>
    <source>
        <strain evidence="2 3">JC52</strain>
    </source>
</reference>
<keyword evidence="1" id="KW-0479">Metal-binding</keyword>
<evidence type="ECO:0000313" key="3">
    <source>
        <dbReference type="Proteomes" id="UP000317036"/>
    </source>
</evidence>
<comment type="similarity">
    <text evidence="1">Belongs to the UxaE family.</text>
</comment>
<proteinExistence type="inferred from homology"/>
<dbReference type="EMBL" id="VNJI01000034">
    <property type="protein sequence ID" value="TVY07616.1"/>
    <property type="molecule type" value="Genomic_DNA"/>
</dbReference>
<comment type="caution">
    <text evidence="2">The sequence shown here is derived from an EMBL/GenBank/DDBJ whole genome shotgun (WGS) entry which is preliminary data.</text>
</comment>
<gene>
    <name evidence="1" type="primary">uxaE</name>
    <name evidence="2" type="ORF">FPZ49_23010</name>
</gene>
<dbReference type="InterPro" id="IPR032586">
    <property type="entry name" value="UxaE"/>
</dbReference>
<dbReference type="OrthoDB" id="9797992at2"/>
<comment type="catalytic activity">
    <reaction evidence="1">
        <text>keto-D-tagaturonate = keto-D-fructuronate</text>
        <dbReference type="Rhea" id="RHEA:51656"/>
        <dbReference type="ChEBI" id="CHEBI:17886"/>
        <dbReference type="ChEBI" id="CHEBI:59881"/>
        <dbReference type="EC" id="5.1.2.7"/>
    </reaction>
</comment>
<feature type="active site" description="Proton donor" evidence="1">
    <location>
        <position position="279"/>
    </location>
</feature>
<keyword evidence="3" id="KW-1185">Reference proteome</keyword>
<feature type="binding site" evidence="1">
    <location>
        <position position="321"/>
    </location>
    <ligand>
        <name>a divalent metal cation</name>
        <dbReference type="ChEBI" id="CHEBI:60240"/>
    </ligand>
</feature>
<organism evidence="2 3">
    <name type="scientific">Paenibacillus cremeus</name>
    <dbReference type="NCBI Taxonomy" id="2163881"/>
    <lineage>
        <taxon>Bacteria</taxon>
        <taxon>Bacillati</taxon>
        <taxon>Bacillota</taxon>
        <taxon>Bacilli</taxon>
        <taxon>Bacillales</taxon>
        <taxon>Paenibacillaceae</taxon>
        <taxon>Paenibacillus</taxon>
    </lineage>
</organism>
<dbReference type="GO" id="GO:0016856">
    <property type="term" value="F:racemase and epimerase activity, acting on hydroxy acids and derivatives"/>
    <property type="evidence" value="ECO:0007669"/>
    <property type="project" value="UniProtKB-UniRule"/>
</dbReference>
<feature type="active site" description="Proton acceptor" evidence="1">
    <location>
        <position position="170"/>
    </location>
</feature>
<dbReference type="GO" id="GO:0046872">
    <property type="term" value="F:metal ion binding"/>
    <property type="evidence" value="ECO:0007669"/>
    <property type="project" value="UniProtKB-UniRule"/>
</dbReference>
<comment type="function">
    <text evidence="1">Catalyzes the epimerization of D-tagaturonate (D-TagA) to D-fructuronate (D-FruA).</text>
</comment>
<dbReference type="HAMAP" id="MF_02243">
    <property type="entry name" value="UxaE"/>
    <property type="match status" value="1"/>
</dbReference>
<feature type="binding site" evidence="1">
    <location>
        <position position="171"/>
    </location>
    <ligand>
        <name>a divalent metal cation</name>
        <dbReference type="ChEBI" id="CHEBI:60240"/>
    </ligand>
</feature>
<protein>
    <recommendedName>
        <fullName evidence="1">Tagaturonate/fructuronate epimerase</fullName>
        <shortName evidence="1">D-TagA/D-FruA epimerase</shortName>
        <ecNumber evidence="1">5.1.2.7</ecNumber>
    </recommendedName>
</protein>
<dbReference type="Proteomes" id="UP000317036">
    <property type="component" value="Unassembled WGS sequence"/>
</dbReference>
<dbReference type="RefSeq" id="WP_144851417.1">
    <property type="nucleotide sequence ID" value="NZ_VNJI01000034.1"/>
</dbReference>
<dbReference type="AlphaFoldDB" id="A0A559K686"/>
<evidence type="ECO:0000256" key="1">
    <source>
        <dbReference type="HAMAP-Rule" id="MF_02243"/>
    </source>
</evidence>
<accession>A0A559K686</accession>
<evidence type="ECO:0000313" key="2">
    <source>
        <dbReference type="EMBL" id="TVY07616.1"/>
    </source>
</evidence>
<name>A0A559K686_9BACL</name>